<sequence>MATPNPFYREPDFETLQLHAGQTPDSAEHARAVPIYQSTSFVLENVETARKICSLQALGNLYSRVSNPTVDVFEKRMAALEGGMAAVATASGQSASALAITSLAASGDNIVSSSHLYGGTYTQFKVTFKRYGIDTKFVTSPDPADYAAAIDDKTKAIYVESISNSDTALADIAGLAKVRARVFADQSILFIVDSIQVAHEHGIPLVVDNTLGMGGYMLRPISLGADIVVHSATKWIAGHGTTMGGVIIDSGKFDWRQSTKFPMLTGPSVAYGGVKFAEIAHPVGFALQLRLEGLRDLGPCLNPTAAFMILQGVETLSLRAQRICENALALANYLSSHPRVLSVTYLGLPTHPSHELAVKTLRQGSFGGMLTFRVDGGFEKAAKVVDNLKLASHLANLGDAKTLVIIPSVTIQSQLNAEEQQSTGVFDDMIRYSVGIESIADIIADLEGAFGVAYGTAA</sequence>
<dbReference type="AlphaFoldDB" id="A0AAW0DIK7"/>
<dbReference type="PANTHER" id="PTHR43797">
    <property type="entry name" value="HOMOCYSTEINE/CYSTEINE SYNTHASE"/>
    <property type="match status" value="1"/>
</dbReference>
<dbReference type="InterPro" id="IPR006235">
    <property type="entry name" value="OAc-hSer/O-AcSer_sulfhydrylase"/>
</dbReference>
<feature type="modified residue" description="N6-(pyridoxal phosphate)lysine" evidence="5">
    <location>
        <position position="234"/>
    </location>
</feature>
<dbReference type="GO" id="GO:0019346">
    <property type="term" value="P:transsulfuration"/>
    <property type="evidence" value="ECO:0007669"/>
    <property type="project" value="InterPro"/>
</dbReference>
<evidence type="ECO:0000256" key="4">
    <source>
        <dbReference type="ARBA" id="ARBA00022898"/>
    </source>
</evidence>
<dbReference type="SUPFAM" id="SSF53383">
    <property type="entry name" value="PLP-dependent transferases"/>
    <property type="match status" value="1"/>
</dbReference>
<dbReference type="GO" id="GO:0006535">
    <property type="term" value="P:cysteine biosynthetic process from serine"/>
    <property type="evidence" value="ECO:0007669"/>
    <property type="project" value="TreeGrafter"/>
</dbReference>
<evidence type="ECO:0000313" key="7">
    <source>
        <dbReference type="EMBL" id="KAK7050718.1"/>
    </source>
</evidence>
<dbReference type="Gene3D" id="3.90.1150.10">
    <property type="entry name" value="Aspartate Aminotransferase, domain 1"/>
    <property type="match status" value="1"/>
</dbReference>
<dbReference type="GO" id="GO:0030170">
    <property type="term" value="F:pyridoxal phosphate binding"/>
    <property type="evidence" value="ECO:0007669"/>
    <property type="project" value="InterPro"/>
</dbReference>
<dbReference type="InterPro" id="IPR015422">
    <property type="entry name" value="PyrdxlP-dep_Trfase_small"/>
</dbReference>
<evidence type="ECO:0000256" key="6">
    <source>
        <dbReference type="RuleBase" id="RU362118"/>
    </source>
</evidence>
<dbReference type="Proteomes" id="UP001362999">
    <property type="component" value="Unassembled WGS sequence"/>
</dbReference>
<dbReference type="GO" id="GO:0005737">
    <property type="term" value="C:cytoplasm"/>
    <property type="evidence" value="ECO:0007669"/>
    <property type="project" value="TreeGrafter"/>
</dbReference>
<dbReference type="GO" id="GO:0004124">
    <property type="term" value="F:cysteine synthase activity"/>
    <property type="evidence" value="ECO:0007669"/>
    <property type="project" value="TreeGrafter"/>
</dbReference>
<dbReference type="Pfam" id="PF01053">
    <property type="entry name" value="Cys_Met_Meta_PP"/>
    <property type="match status" value="1"/>
</dbReference>
<keyword evidence="8" id="KW-1185">Reference proteome</keyword>
<evidence type="ECO:0000256" key="1">
    <source>
        <dbReference type="ARBA" id="ARBA00001933"/>
    </source>
</evidence>
<proteinExistence type="inferred from homology"/>
<dbReference type="GO" id="GO:0071269">
    <property type="term" value="P:L-homocysteine biosynthetic process"/>
    <property type="evidence" value="ECO:0007669"/>
    <property type="project" value="TreeGrafter"/>
</dbReference>
<dbReference type="PANTHER" id="PTHR43797:SF2">
    <property type="entry name" value="HOMOCYSTEINE_CYSTEINE SYNTHASE"/>
    <property type="match status" value="1"/>
</dbReference>
<name>A0AAW0DIK7_9AGAR</name>
<organism evidence="7 8">
    <name type="scientific">Favolaschia claudopus</name>
    <dbReference type="NCBI Taxonomy" id="2862362"/>
    <lineage>
        <taxon>Eukaryota</taxon>
        <taxon>Fungi</taxon>
        <taxon>Dikarya</taxon>
        <taxon>Basidiomycota</taxon>
        <taxon>Agaricomycotina</taxon>
        <taxon>Agaricomycetes</taxon>
        <taxon>Agaricomycetidae</taxon>
        <taxon>Agaricales</taxon>
        <taxon>Marasmiineae</taxon>
        <taxon>Mycenaceae</taxon>
        <taxon>Favolaschia</taxon>
    </lineage>
</organism>
<dbReference type="PIRSF" id="PIRSF001434">
    <property type="entry name" value="CGS"/>
    <property type="match status" value="1"/>
</dbReference>
<evidence type="ECO:0000313" key="8">
    <source>
        <dbReference type="Proteomes" id="UP001362999"/>
    </source>
</evidence>
<dbReference type="EMBL" id="JAWWNJ010000008">
    <property type="protein sequence ID" value="KAK7050718.1"/>
    <property type="molecule type" value="Genomic_DNA"/>
</dbReference>
<dbReference type="PROSITE" id="PS00868">
    <property type="entry name" value="CYS_MET_METAB_PP"/>
    <property type="match status" value="1"/>
</dbReference>
<comment type="caution">
    <text evidence="7">The sequence shown here is derived from an EMBL/GenBank/DDBJ whole genome shotgun (WGS) entry which is preliminary data.</text>
</comment>
<dbReference type="FunFam" id="3.40.640.10:FF:000046">
    <property type="entry name" value="Cystathionine gamma-lyase"/>
    <property type="match status" value="1"/>
</dbReference>
<reference evidence="7 8" key="1">
    <citation type="journal article" date="2024" name="J Genomics">
        <title>Draft genome sequencing and assembly of Favolaschia claudopus CIRM-BRFM 2984 isolated from oak limbs.</title>
        <authorList>
            <person name="Navarro D."/>
            <person name="Drula E."/>
            <person name="Chaduli D."/>
            <person name="Cazenave R."/>
            <person name="Ahrendt S."/>
            <person name="Wang J."/>
            <person name="Lipzen A."/>
            <person name="Daum C."/>
            <person name="Barry K."/>
            <person name="Grigoriev I.V."/>
            <person name="Favel A."/>
            <person name="Rosso M.N."/>
            <person name="Martin F."/>
        </authorList>
    </citation>
    <scope>NUCLEOTIDE SEQUENCE [LARGE SCALE GENOMIC DNA]</scope>
    <source>
        <strain evidence="7 8">CIRM-BRFM 2984</strain>
    </source>
</reference>
<dbReference type="GO" id="GO:0003961">
    <property type="term" value="F:O-acetylhomoserine aminocarboxypropyltransferase activity"/>
    <property type="evidence" value="ECO:0007669"/>
    <property type="project" value="TreeGrafter"/>
</dbReference>
<evidence type="ECO:0000256" key="2">
    <source>
        <dbReference type="ARBA" id="ARBA00009077"/>
    </source>
</evidence>
<dbReference type="CDD" id="cd00614">
    <property type="entry name" value="CGS_like"/>
    <property type="match status" value="1"/>
</dbReference>
<evidence type="ECO:0000256" key="5">
    <source>
        <dbReference type="PIRSR" id="PIRSR001434-2"/>
    </source>
</evidence>
<gene>
    <name evidence="7" type="ORF">R3P38DRAFT_1766105</name>
</gene>
<comment type="similarity">
    <text evidence="2 6">Belongs to the trans-sulfuration enzymes family.</text>
</comment>
<dbReference type="NCBIfam" id="TIGR01326">
    <property type="entry name" value="OAH_OAS_sulfhy"/>
    <property type="match status" value="1"/>
</dbReference>
<dbReference type="InterPro" id="IPR054542">
    <property type="entry name" value="Cys_met_metab_PP"/>
</dbReference>
<comment type="cofactor">
    <cofactor evidence="1 6">
        <name>pyridoxal 5'-phosphate</name>
        <dbReference type="ChEBI" id="CHEBI:597326"/>
    </cofactor>
</comment>
<dbReference type="Gene3D" id="3.40.640.10">
    <property type="entry name" value="Type I PLP-dependent aspartate aminotransferase-like (Major domain)"/>
    <property type="match status" value="1"/>
</dbReference>
<keyword evidence="3 7" id="KW-0808">Transferase</keyword>
<keyword evidence="4 5" id="KW-0663">Pyridoxal phosphate</keyword>
<accession>A0AAW0DIK7</accession>
<dbReference type="InterPro" id="IPR015421">
    <property type="entry name" value="PyrdxlP-dep_Trfase_major"/>
</dbReference>
<protein>
    <submittedName>
        <fullName evidence="7">Pyridoxal phosphate-dependent transferase</fullName>
    </submittedName>
</protein>
<dbReference type="InterPro" id="IPR015424">
    <property type="entry name" value="PyrdxlP-dep_Trfase"/>
</dbReference>
<dbReference type="InterPro" id="IPR000277">
    <property type="entry name" value="Cys/Met-Metab_PyrdxlP-dep_enz"/>
</dbReference>
<evidence type="ECO:0000256" key="3">
    <source>
        <dbReference type="ARBA" id="ARBA00022679"/>
    </source>
</evidence>